<dbReference type="SUPFAM" id="SSF51445">
    <property type="entry name" value="(Trans)glycosidases"/>
    <property type="match status" value="1"/>
</dbReference>
<gene>
    <name evidence="17" type="ORF">ECRASSUSDP1_LOCUS9922</name>
</gene>
<evidence type="ECO:0000259" key="16">
    <source>
        <dbReference type="SMART" id="SM00642"/>
    </source>
</evidence>
<evidence type="ECO:0000256" key="9">
    <source>
        <dbReference type="ARBA" id="ARBA00023277"/>
    </source>
</evidence>
<dbReference type="InterPro" id="IPR013780">
    <property type="entry name" value="Glyco_hydro_b"/>
</dbReference>
<dbReference type="Gene3D" id="2.60.40.1180">
    <property type="entry name" value="Golgi alpha-mannosidase II"/>
    <property type="match status" value="1"/>
</dbReference>
<dbReference type="CDD" id="cd11319">
    <property type="entry name" value="AmyAc_euk_AmyA"/>
    <property type="match status" value="1"/>
</dbReference>
<feature type="disulfide bond" evidence="13">
    <location>
        <begin position="51"/>
        <end position="58"/>
    </location>
</feature>
<dbReference type="SMART" id="SM00642">
    <property type="entry name" value="Aamy"/>
    <property type="match status" value="1"/>
</dbReference>
<feature type="active site" description="Proton donor" evidence="11">
    <location>
        <position position="236"/>
    </location>
</feature>
<dbReference type="PIRSF" id="PIRSF001024">
    <property type="entry name" value="Alph-amyl_fung"/>
    <property type="match status" value="1"/>
</dbReference>
<feature type="binding site" evidence="14">
    <location>
        <position position="210"/>
    </location>
    <ligand>
        <name>substrate</name>
    </ligand>
</feature>
<evidence type="ECO:0000256" key="11">
    <source>
        <dbReference type="PIRSR" id="PIRSR001024-1"/>
    </source>
</evidence>
<keyword evidence="8" id="KW-0106">Calcium</keyword>
<reference evidence="17" key="1">
    <citation type="submission" date="2023-07" db="EMBL/GenBank/DDBJ databases">
        <authorList>
            <consortium name="AG Swart"/>
            <person name="Singh M."/>
            <person name="Singh A."/>
            <person name="Seah K."/>
            <person name="Emmerich C."/>
        </authorList>
    </citation>
    <scope>NUCLEOTIDE SEQUENCE</scope>
    <source>
        <strain evidence="17">DP1</strain>
    </source>
</reference>
<dbReference type="GO" id="GO:0005975">
    <property type="term" value="P:carbohydrate metabolic process"/>
    <property type="evidence" value="ECO:0007669"/>
    <property type="project" value="InterPro"/>
</dbReference>
<feature type="disulfide bond" evidence="13">
    <location>
        <begin position="160"/>
        <end position="174"/>
    </location>
</feature>
<evidence type="ECO:0000256" key="2">
    <source>
        <dbReference type="ARBA" id="ARBA00001913"/>
    </source>
</evidence>
<proteinExistence type="inferred from homology"/>
<evidence type="ECO:0000256" key="6">
    <source>
        <dbReference type="ARBA" id="ARBA00022729"/>
    </source>
</evidence>
<evidence type="ECO:0000313" key="17">
    <source>
        <dbReference type="EMBL" id="CAI2368626.1"/>
    </source>
</evidence>
<dbReference type="GO" id="GO:0004556">
    <property type="term" value="F:alpha-amylase activity"/>
    <property type="evidence" value="ECO:0007669"/>
    <property type="project" value="UniProtKB-EC"/>
</dbReference>
<organism evidence="17 18">
    <name type="scientific">Euplotes crassus</name>
    <dbReference type="NCBI Taxonomy" id="5936"/>
    <lineage>
        <taxon>Eukaryota</taxon>
        <taxon>Sar</taxon>
        <taxon>Alveolata</taxon>
        <taxon>Ciliophora</taxon>
        <taxon>Intramacronucleata</taxon>
        <taxon>Spirotrichea</taxon>
        <taxon>Hypotrichia</taxon>
        <taxon>Euplotida</taxon>
        <taxon>Euplotidae</taxon>
        <taxon>Moneuplotes</taxon>
    </lineage>
</organism>
<evidence type="ECO:0000256" key="15">
    <source>
        <dbReference type="SAM" id="SignalP"/>
    </source>
</evidence>
<comment type="catalytic activity">
    <reaction evidence="1">
        <text>Endohydrolysis of (1-&gt;4)-alpha-D-glucosidic linkages in polysaccharides containing three or more (1-&gt;4)-alpha-linked D-glucose units.</text>
        <dbReference type="EC" id="3.2.1.1"/>
    </reaction>
</comment>
<feature type="binding site" evidence="14">
    <location>
        <position position="350"/>
    </location>
    <ligand>
        <name>substrate</name>
    </ligand>
</feature>
<dbReference type="PANTHER" id="PTHR10357">
    <property type="entry name" value="ALPHA-AMYLASE FAMILY MEMBER"/>
    <property type="match status" value="1"/>
</dbReference>
<name>A0AAD1UIV1_EUPCR</name>
<feature type="binding site" evidence="14">
    <location>
        <position position="303"/>
    </location>
    <ligand>
        <name>substrate</name>
    </ligand>
</feature>
<evidence type="ECO:0000256" key="12">
    <source>
        <dbReference type="PIRSR" id="PIRSR001024-2"/>
    </source>
</evidence>
<dbReference type="EC" id="3.2.1.1" evidence="4"/>
<comment type="caution">
    <text evidence="17">The sequence shown here is derived from an EMBL/GenBank/DDBJ whole genome shotgun (WGS) entry which is preliminary data.</text>
</comment>
<evidence type="ECO:0000256" key="10">
    <source>
        <dbReference type="ARBA" id="ARBA00023295"/>
    </source>
</evidence>
<keyword evidence="9" id="KW-0119">Carbohydrate metabolism</keyword>
<feature type="active site" description="Nucleophile" evidence="11">
    <location>
        <position position="212"/>
    </location>
</feature>
<evidence type="ECO:0000256" key="8">
    <source>
        <dbReference type="ARBA" id="ARBA00022837"/>
    </source>
</evidence>
<evidence type="ECO:0000256" key="14">
    <source>
        <dbReference type="PIRSR" id="PIRSR001024-5"/>
    </source>
</evidence>
<feature type="domain" description="Glycosyl hydrolase family 13 catalytic" evidence="16">
    <location>
        <begin position="34"/>
        <end position="374"/>
    </location>
</feature>
<keyword evidence="10" id="KW-0326">Glycosidase</keyword>
<keyword evidence="5" id="KW-0479">Metal-binding</keyword>
<dbReference type="Gene3D" id="3.20.20.80">
    <property type="entry name" value="Glycosidases"/>
    <property type="match status" value="1"/>
</dbReference>
<keyword evidence="13" id="KW-1015">Disulfide bond</keyword>
<evidence type="ECO:0000256" key="5">
    <source>
        <dbReference type="ARBA" id="ARBA00022723"/>
    </source>
</evidence>
<protein>
    <recommendedName>
        <fullName evidence="4">alpha-amylase</fullName>
        <ecNumber evidence="4">3.2.1.1</ecNumber>
    </recommendedName>
</protein>
<comment type="similarity">
    <text evidence="3">Belongs to the glycosyl hydrolase 13 family.</text>
</comment>
<evidence type="ECO:0000313" key="18">
    <source>
        <dbReference type="Proteomes" id="UP001295684"/>
    </source>
</evidence>
<evidence type="ECO:0000256" key="7">
    <source>
        <dbReference type="ARBA" id="ARBA00022801"/>
    </source>
</evidence>
<evidence type="ECO:0000256" key="1">
    <source>
        <dbReference type="ARBA" id="ARBA00000548"/>
    </source>
</evidence>
<dbReference type="InterPro" id="IPR006047">
    <property type="entry name" value="GH13_cat_dom"/>
</dbReference>
<feature type="site" description="Transition state stabilizer" evidence="12">
    <location>
        <position position="303"/>
    </location>
</feature>
<evidence type="ECO:0000256" key="4">
    <source>
        <dbReference type="ARBA" id="ARBA00012595"/>
    </source>
</evidence>
<comment type="cofactor">
    <cofactor evidence="2">
        <name>Ca(2+)</name>
        <dbReference type="ChEBI" id="CHEBI:29108"/>
    </cofactor>
</comment>
<evidence type="ECO:0000256" key="3">
    <source>
        <dbReference type="ARBA" id="ARBA00008061"/>
    </source>
</evidence>
<sequence>MKKHLLTPLLVFLLVTVALAAHNTEEWKSRTIYQVITDRFARTDGSTDDSCEDLHHYCGGTFKGIENNLDYIQQMGFDAIWISPIPENYLEDYHGYGALDWYNVNPRFGGADDLKSLINAMHERDMWMMLDVVANHVAYIDMDFEKVTPFDKEEYYHAKCQINNWNDPNEVEYCRLSNLPDLDQDHPFVRKTLIDWVKWVIKEFDIDGLRIDTVPEVKREFWKEYTDAAGCYAVGEIFNSDTHYLASYQGPVPAVLNYHSFFFTRNLFQDAGESMYQVRDIVNTDNEVFPDPTILGTFADNHDNARYLSFHDDLKNYQNVLVFNFFLQGIPMVYYGTEQAFKGGDDPANREPLWGHMDTNSEMYKFVTNMVKARKDFNVWEHPHVERYVNHDIYAFSRGEVLVAVTNTHNPFGVDVAYLPDSYKEGDILCNILNSENDCTTVSNGSVNIHFDDGEAKVYVPQARLIKE</sequence>
<feature type="signal peptide" evidence="15">
    <location>
        <begin position="1"/>
        <end position="20"/>
    </location>
</feature>
<feature type="chain" id="PRO_5042267998" description="alpha-amylase" evidence="15">
    <location>
        <begin position="21"/>
        <end position="468"/>
    </location>
</feature>
<keyword evidence="6 15" id="KW-0732">Signal</keyword>
<dbReference type="InterPro" id="IPR013777">
    <property type="entry name" value="A-amylase-like"/>
</dbReference>
<dbReference type="EMBL" id="CAMPGE010009763">
    <property type="protein sequence ID" value="CAI2368626.1"/>
    <property type="molecule type" value="Genomic_DNA"/>
</dbReference>
<dbReference type="SUPFAM" id="SSF51011">
    <property type="entry name" value="Glycosyl hydrolase domain"/>
    <property type="match status" value="1"/>
</dbReference>
<dbReference type="PANTHER" id="PTHR10357:SF215">
    <property type="entry name" value="ALPHA-AMYLASE 1"/>
    <property type="match status" value="1"/>
</dbReference>
<dbReference type="InterPro" id="IPR017853">
    <property type="entry name" value="GH"/>
</dbReference>
<dbReference type="Proteomes" id="UP001295684">
    <property type="component" value="Unassembled WGS sequence"/>
</dbReference>
<dbReference type="AlphaFoldDB" id="A0AAD1UIV1"/>
<keyword evidence="18" id="KW-1185">Reference proteome</keyword>
<keyword evidence="7" id="KW-0378">Hydrolase</keyword>
<dbReference type="Pfam" id="PF00128">
    <property type="entry name" value="Alpha-amylase"/>
    <property type="match status" value="1"/>
</dbReference>
<feature type="binding site" evidence="14">
    <location>
        <position position="136"/>
    </location>
    <ligand>
        <name>substrate</name>
    </ligand>
</feature>
<accession>A0AAD1UIV1</accession>
<dbReference type="GO" id="GO:0005509">
    <property type="term" value="F:calcium ion binding"/>
    <property type="evidence" value="ECO:0007669"/>
    <property type="project" value="InterPro"/>
</dbReference>
<evidence type="ECO:0000256" key="13">
    <source>
        <dbReference type="PIRSR" id="PIRSR001024-4"/>
    </source>
</evidence>